<keyword evidence="6 12" id="KW-0812">Transmembrane</keyword>
<evidence type="ECO:0000256" key="3">
    <source>
        <dbReference type="ARBA" id="ARBA00018997"/>
    </source>
</evidence>
<name>A0A859FCV9_9BACI</name>
<dbReference type="EMBL" id="CP041372">
    <property type="protein sequence ID" value="QKS71069.1"/>
    <property type="molecule type" value="Genomic_DNA"/>
</dbReference>
<comment type="function">
    <text evidence="11">Involved in the degradation of specific anti-sigma factors.</text>
</comment>
<keyword evidence="4 11" id="KW-1003">Cell membrane</keyword>
<evidence type="ECO:0000313" key="14">
    <source>
        <dbReference type="Proteomes" id="UP000318138"/>
    </source>
</evidence>
<dbReference type="GO" id="GO:0005886">
    <property type="term" value="C:plasma membrane"/>
    <property type="evidence" value="ECO:0007669"/>
    <property type="project" value="UniProtKB-SubCell"/>
</dbReference>
<keyword evidence="5 11" id="KW-0645">Protease</keyword>
<dbReference type="InterPro" id="IPR023596">
    <property type="entry name" value="Peptidase_PrsW_arch/bac"/>
</dbReference>
<evidence type="ECO:0000256" key="8">
    <source>
        <dbReference type="ARBA" id="ARBA00022989"/>
    </source>
</evidence>
<feature type="transmembrane region" description="Helical" evidence="12">
    <location>
        <begin position="33"/>
        <end position="55"/>
    </location>
</feature>
<dbReference type="PIRSF" id="PIRSF016933">
    <property type="entry name" value="PrsW"/>
    <property type="match status" value="1"/>
</dbReference>
<feature type="transmembrane region" description="Helical" evidence="12">
    <location>
        <begin position="160"/>
        <end position="180"/>
    </location>
</feature>
<feature type="transmembrane region" description="Helical" evidence="12">
    <location>
        <begin position="127"/>
        <end position="148"/>
    </location>
</feature>
<feature type="transmembrane region" description="Helical" evidence="12">
    <location>
        <begin position="6"/>
        <end position="21"/>
    </location>
</feature>
<evidence type="ECO:0000256" key="7">
    <source>
        <dbReference type="ARBA" id="ARBA00022801"/>
    </source>
</evidence>
<keyword evidence="7 11" id="KW-0378">Hydrolase</keyword>
<dbReference type="PANTHER" id="PTHR36844:SF1">
    <property type="entry name" value="PROTEASE PRSW"/>
    <property type="match status" value="1"/>
</dbReference>
<gene>
    <name evidence="13" type="primary">prsW</name>
    <name evidence="13" type="ORF">FLK61_30605</name>
</gene>
<evidence type="ECO:0000256" key="5">
    <source>
        <dbReference type="ARBA" id="ARBA00022670"/>
    </source>
</evidence>
<evidence type="ECO:0000256" key="12">
    <source>
        <dbReference type="SAM" id="Phobius"/>
    </source>
</evidence>
<comment type="similarity">
    <text evidence="2 11">Belongs to the protease PrsW family.</text>
</comment>
<organism evidence="13 14">
    <name type="scientific">Paenalkalicoccus suaedae</name>
    <dbReference type="NCBI Taxonomy" id="2592382"/>
    <lineage>
        <taxon>Bacteria</taxon>
        <taxon>Bacillati</taxon>
        <taxon>Bacillota</taxon>
        <taxon>Bacilli</taxon>
        <taxon>Bacillales</taxon>
        <taxon>Bacillaceae</taxon>
        <taxon>Paenalkalicoccus</taxon>
    </lineage>
</organism>
<dbReference type="GO" id="GO:0006508">
    <property type="term" value="P:proteolysis"/>
    <property type="evidence" value="ECO:0007669"/>
    <property type="project" value="UniProtKB-KW"/>
</dbReference>
<dbReference type="KEGG" id="psua:FLK61_30605"/>
<dbReference type="NCBIfam" id="NF033739">
    <property type="entry name" value="intramemb_PrsW"/>
    <property type="match status" value="1"/>
</dbReference>
<evidence type="ECO:0000256" key="2">
    <source>
        <dbReference type="ARBA" id="ARBA00009165"/>
    </source>
</evidence>
<dbReference type="InterPro" id="IPR026898">
    <property type="entry name" value="PrsW"/>
</dbReference>
<dbReference type="GO" id="GO:0008237">
    <property type="term" value="F:metallopeptidase activity"/>
    <property type="evidence" value="ECO:0007669"/>
    <property type="project" value="UniProtKB-KW"/>
</dbReference>
<dbReference type="RefSeq" id="WP_176009105.1">
    <property type="nucleotide sequence ID" value="NZ_CP041372.2"/>
</dbReference>
<evidence type="ECO:0000313" key="13">
    <source>
        <dbReference type="EMBL" id="QKS71069.1"/>
    </source>
</evidence>
<keyword evidence="13" id="KW-0482">Metalloprotease</keyword>
<reference evidence="14" key="1">
    <citation type="submission" date="2019-07" db="EMBL/GenBank/DDBJ databases">
        <title>Bacillus alkalisoli sp. nov. isolated from saline soil.</title>
        <authorList>
            <person name="Sun J.-Q."/>
            <person name="Xu L."/>
        </authorList>
    </citation>
    <scope>NUCLEOTIDE SEQUENCE [LARGE SCALE GENOMIC DNA]</scope>
    <source>
        <strain evidence="14">M4U3P1</strain>
    </source>
</reference>
<evidence type="ECO:0000256" key="4">
    <source>
        <dbReference type="ARBA" id="ARBA00022475"/>
    </source>
</evidence>
<dbReference type="PANTHER" id="PTHR36844">
    <property type="entry name" value="PROTEASE PRSW"/>
    <property type="match status" value="1"/>
</dbReference>
<evidence type="ECO:0000256" key="1">
    <source>
        <dbReference type="ARBA" id="ARBA00004651"/>
    </source>
</evidence>
<keyword evidence="14" id="KW-1185">Reference proteome</keyword>
<protein>
    <recommendedName>
        <fullName evidence="3 11">Protease PrsW</fullName>
        <ecNumber evidence="11">3.4.-.-</ecNumber>
    </recommendedName>
    <alternativeName>
        <fullName evidence="10 11">Protease responsible for activating sigma-W</fullName>
    </alternativeName>
</protein>
<accession>A0A859FCV9</accession>
<feature type="transmembrane region" description="Helical" evidence="12">
    <location>
        <begin position="101"/>
        <end position="121"/>
    </location>
</feature>
<dbReference type="EC" id="3.4.-.-" evidence="11"/>
<proteinExistence type="inferred from homology"/>
<sequence length="215" mass="24865">MLTIITAAIAPAVALLSFFYLKDDFEQEPVYLVVRSFIFGAILVFPILFIQYVLSVEAPTSSVIIDTFFYVAFTEEFFKWFILLITIFFHAEFNQRYDGIVYATAVGLGFASVENIFYIATNGLDTAIFRAIFPVTSHALFGVVMGYYFGLAKFHAKRRIFYLALAFIIPYLLHSSYNFILVSVNRWIYLLVPFMIFLWIFAMRKVKKANAHLMY</sequence>
<dbReference type="Pfam" id="PF13367">
    <property type="entry name" value="PrsW-protease"/>
    <property type="match status" value="1"/>
</dbReference>
<evidence type="ECO:0000256" key="10">
    <source>
        <dbReference type="ARBA" id="ARBA00030345"/>
    </source>
</evidence>
<evidence type="ECO:0000256" key="6">
    <source>
        <dbReference type="ARBA" id="ARBA00022692"/>
    </source>
</evidence>
<comment type="subcellular location">
    <subcellularLocation>
        <location evidence="1">Cell membrane</location>
        <topology evidence="1">Multi-pass membrane protein</topology>
    </subcellularLocation>
</comment>
<keyword evidence="8 12" id="KW-1133">Transmembrane helix</keyword>
<dbReference type="Proteomes" id="UP000318138">
    <property type="component" value="Chromosome"/>
</dbReference>
<feature type="transmembrane region" description="Helical" evidence="12">
    <location>
        <begin position="186"/>
        <end position="203"/>
    </location>
</feature>
<evidence type="ECO:0000256" key="9">
    <source>
        <dbReference type="ARBA" id="ARBA00023136"/>
    </source>
</evidence>
<evidence type="ECO:0000256" key="11">
    <source>
        <dbReference type="PIRNR" id="PIRNR016933"/>
    </source>
</evidence>
<dbReference type="AlphaFoldDB" id="A0A859FCV9"/>
<feature type="transmembrane region" description="Helical" evidence="12">
    <location>
        <begin position="67"/>
        <end position="89"/>
    </location>
</feature>
<keyword evidence="9 11" id="KW-0472">Membrane</keyword>